<dbReference type="InterPro" id="IPR058627">
    <property type="entry name" value="MdtA-like_C"/>
</dbReference>
<dbReference type="PANTHER" id="PTHR30469">
    <property type="entry name" value="MULTIDRUG RESISTANCE PROTEIN MDTA"/>
    <property type="match status" value="1"/>
</dbReference>
<dbReference type="RefSeq" id="WP_145214819.1">
    <property type="nucleotide sequence ID" value="NZ_CP036432.1"/>
</dbReference>
<feature type="coiled-coil region" evidence="1">
    <location>
        <begin position="223"/>
        <end position="295"/>
    </location>
</feature>
<keyword evidence="2" id="KW-0812">Transmembrane</keyword>
<dbReference type="SUPFAM" id="SSF111369">
    <property type="entry name" value="HlyD-like secretion proteins"/>
    <property type="match status" value="1"/>
</dbReference>
<sequence>MNRPLDLSQLALDRSPASESSQAVKPRRKPWVSRYVLPLAILLGFLGLLVAAAGRQLMPQPSVTVVPVIVKRAEVQQAGTTLFQSPGWIEPRPTAIRVAALAPGVIDELLVVEGQRVKKDQPIAKLIAIDAELDVEQAKNSLEIREGELNRAIAERDAAKVRIENPVHLEVPLADAQSTLAKSKTELEKLPFLIQAAEAEVKYAHSSMEGKREAKDAIASRIVRQAESEHATAHANLQELHKRQPNLQSEVDTLQRKVDALQRQRNLLIEENRQLQEAEAKVQSAKALRDEAKLRVRQSELALDRNIVRAPMDGRVLKLVAAPGTRVMGMETTAGQSSNTVIEMYDPERLQVRADVRLEDVPMVTPGQPVEIETASSKTPIQGRVLQSTSSANIQKNTLEVKVELLDPPPTVSPEMLVTATFLAPIVGNTKSEATETERMFAPEHLIQSGDSGAFVWVVDADERAQRRTIEAGASSAGGLVEVKSGLKVTDKLVASGMDGLTENSPVKVTGDDQTMGVN</sequence>
<name>A0ABX5XXD7_9BACT</name>
<dbReference type="Pfam" id="PF25967">
    <property type="entry name" value="RND-MFP_C"/>
    <property type="match status" value="1"/>
</dbReference>
<keyword evidence="2" id="KW-1133">Transmembrane helix</keyword>
<keyword evidence="2" id="KW-0472">Membrane</keyword>
<evidence type="ECO:0000313" key="4">
    <source>
        <dbReference type="EMBL" id="QDV85336.1"/>
    </source>
</evidence>
<protein>
    <submittedName>
        <fullName evidence="4">Multidrug resistance protein MdtA</fullName>
    </submittedName>
</protein>
<dbReference type="Gene3D" id="2.40.50.100">
    <property type="match status" value="1"/>
</dbReference>
<evidence type="ECO:0000259" key="3">
    <source>
        <dbReference type="Pfam" id="PF25967"/>
    </source>
</evidence>
<dbReference type="Gene3D" id="2.40.30.170">
    <property type="match status" value="1"/>
</dbReference>
<dbReference type="Gene3D" id="2.40.420.20">
    <property type="match status" value="1"/>
</dbReference>
<feature type="domain" description="Multidrug resistance protein MdtA-like C-terminal permuted SH3" evidence="3">
    <location>
        <begin position="442"/>
        <end position="499"/>
    </location>
</feature>
<dbReference type="Proteomes" id="UP000318081">
    <property type="component" value="Chromosome"/>
</dbReference>
<evidence type="ECO:0000256" key="2">
    <source>
        <dbReference type="SAM" id="Phobius"/>
    </source>
</evidence>
<feature type="transmembrane region" description="Helical" evidence="2">
    <location>
        <begin position="35"/>
        <end position="54"/>
    </location>
</feature>
<dbReference type="PANTHER" id="PTHR30469:SF15">
    <property type="entry name" value="HLYD FAMILY OF SECRETION PROTEINS"/>
    <property type="match status" value="1"/>
</dbReference>
<accession>A0ABX5XXD7</accession>
<keyword evidence="1" id="KW-0175">Coiled coil</keyword>
<dbReference type="EMBL" id="CP036432">
    <property type="protein sequence ID" value="QDV85336.1"/>
    <property type="molecule type" value="Genomic_DNA"/>
</dbReference>
<gene>
    <name evidence="4" type="primary">mdtA_7</name>
    <name evidence="4" type="ORF">TBK1r_43150</name>
</gene>
<evidence type="ECO:0000256" key="1">
    <source>
        <dbReference type="SAM" id="Coils"/>
    </source>
</evidence>
<organism evidence="4 5">
    <name type="scientific">Stieleria magnilauensis</name>
    <dbReference type="NCBI Taxonomy" id="2527963"/>
    <lineage>
        <taxon>Bacteria</taxon>
        <taxon>Pseudomonadati</taxon>
        <taxon>Planctomycetota</taxon>
        <taxon>Planctomycetia</taxon>
        <taxon>Pirellulales</taxon>
        <taxon>Pirellulaceae</taxon>
        <taxon>Stieleria</taxon>
    </lineage>
</organism>
<keyword evidence="5" id="KW-1185">Reference proteome</keyword>
<reference evidence="4 5" key="1">
    <citation type="submission" date="2019-02" db="EMBL/GenBank/DDBJ databases">
        <title>Deep-cultivation of Planctomycetes and their phenomic and genomic characterization uncovers novel biology.</title>
        <authorList>
            <person name="Wiegand S."/>
            <person name="Jogler M."/>
            <person name="Boedeker C."/>
            <person name="Pinto D."/>
            <person name="Vollmers J."/>
            <person name="Rivas-Marin E."/>
            <person name="Kohn T."/>
            <person name="Peeters S.H."/>
            <person name="Heuer A."/>
            <person name="Rast P."/>
            <person name="Oberbeckmann S."/>
            <person name="Bunk B."/>
            <person name="Jeske O."/>
            <person name="Meyerdierks A."/>
            <person name="Storesund J.E."/>
            <person name="Kallscheuer N."/>
            <person name="Luecker S."/>
            <person name="Lage O.M."/>
            <person name="Pohl T."/>
            <person name="Merkel B.J."/>
            <person name="Hornburger P."/>
            <person name="Mueller R.-W."/>
            <person name="Bruemmer F."/>
            <person name="Labrenz M."/>
            <person name="Spormann A.M."/>
            <person name="Op den Camp H."/>
            <person name="Overmann J."/>
            <person name="Amann R."/>
            <person name="Jetten M.S.M."/>
            <person name="Mascher T."/>
            <person name="Medema M.H."/>
            <person name="Devos D.P."/>
            <person name="Kaster A.-K."/>
            <person name="Ovreas L."/>
            <person name="Rohde M."/>
            <person name="Galperin M.Y."/>
            <person name="Jogler C."/>
        </authorList>
    </citation>
    <scope>NUCLEOTIDE SEQUENCE [LARGE SCALE GENOMIC DNA]</scope>
    <source>
        <strain evidence="4 5">TBK1r</strain>
    </source>
</reference>
<evidence type="ECO:0000313" key="5">
    <source>
        <dbReference type="Proteomes" id="UP000318081"/>
    </source>
</evidence>
<proteinExistence type="predicted"/>